<evidence type="ECO:0000256" key="1">
    <source>
        <dbReference type="SAM" id="MobiDB-lite"/>
    </source>
</evidence>
<name>A0A364L143_TALAM</name>
<dbReference type="PANTHER" id="PTHR46014:SF1">
    <property type="entry name" value="TETRATRICOPEPTIDE REPEAT PROTEIN 1"/>
    <property type="match status" value="1"/>
</dbReference>
<comment type="caution">
    <text evidence="2">The sequence shown here is derived from an EMBL/GenBank/DDBJ whole genome shotgun (WGS) entry which is preliminary data.</text>
</comment>
<dbReference type="InterPro" id="IPR011990">
    <property type="entry name" value="TPR-like_helical_dom_sf"/>
</dbReference>
<sequence length="278" mass="31030">MAQSASEISEPKTAPNETNDAESDDEFHDAHFPADEEAKLLKESNNCKAEANKQFAAAAYSDAISTYDRALASCPNYLDYEIAVLKSNISACYLKLEDWKAAVDAATASIDNLDGCLPKSKQADKDDSTKLLEEEADAIVELPDDDEDEARQLERLQQDDKRRDDVKRIRAKALMRRARARTELDGWANLQGAEEDYKELASMDNLPPQDQKVVQRGLRELPPRIQAARENEMGEMMGKLKDLGNGLLKPFGLSTDNFKFIKDENTGGYSMQFQQGGQ</sequence>
<organism evidence="2 3">
    <name type="scientific">Talaromyces amestolkiae</name>
    <dbReference type="NCBI Taxonomy" id="1196081"/>
    <lineage>
        <taxon>Eukaryota</taxon>
        <taxon>Fungi</taxon>
        <taxon>Dikarya</taxon>
        <taxon>Ascomycota</taxon>
        <taxon>Pezizomycotina</taxon>
        <taxon>Eurotiomycetes</taxon>
        <taxon>Eurotiomycetidae</taxon>
        <taxon>Eurotiales</taxon>
        <taxon>Trichocomaceae</taxon>
        <taxon>Talaromyces</taxon>
        <taxon>Talaromyces sect. Talaromyces</taxon>
    </lineage>
</organism>
<feature type="compositionally biased region" description="Basic and acidic residues" evidence="1">
    <location>
        <begin position="150"/>
        <end position="162"/>
    </location>
</feature>
<evidence type="ECO:0000313" key="3">
    <source>
        <dbReference type="Proteomes" id="UP000249363"/>
    </source>
</evidence>
<proteinExistence type="predicted"/>
<dbReference type="Gene3D" id="1.25.40.10">
    <property type="entry name" value="Tetratricopeptide repeat domain"/>
    <property type="match status" value="1"/>
</dbReference>
<gene>
    <name evidence="2" type="ORF">BHQ10_005530</name>
</gene>
<protein>
    <recommendedName>
        <fullName evidence="4">Tetratricopeptide repeat protein 1 (TTC1)</fullName>
    </recommendedName>
</protein>
<dbReference type="RefSeq" id="XP_040734034.1">
    <property type="nucleotide sequence ID" value="XM_040878017.1"/>
</dbReference>
<dbReference type="SUPFAM" id="SSF48452">
    <property type="entry name" value="TPR-like"/>
    <property type="match status" value="1"/>
</dbReference>
<dbReference type="AlphaFoldDB" id="A0A364L143"/>
<evidence type="ECO:0008006" key="4">
    <source>
        <dbReference type="Google" id="ProtNLM"/>
    </source>
</evidence>
<reference evidence="2 3" key="1">
    <citation type="journal article" date="2017" name="Biotechnol. Biofuels">
        <title>Differential beta-glucosidase expression as a function of carbon source availability in Talaromyces amestolkiae: a genomic and proteomic approach.</title>
        <authorList>
            <person name="de Eugenio L.I."/>
            <person name="Mendez-Liter J.A."/>
            <person name="Nieto-Dominguez M."/>
            <person name="Alonso L."/>
            <person name="Gil-Munoz J."/>
            <person name="Barriuso J."/>
            <person name="Prieto A."/>
            <person name="Martinez M.J."/>
        </authorList>
    </citation>
    <scope>NUCLEOTIDE SEQUENCE [LARGE SCALE GENOMIC DNA]</scope>
    <source>
        <strain evidence="2 3">CIB</strain>
    </source>
</reference>
<dbReference type="PANTHER" id="PTHR46014">
    <property type="entry name" value="TETRATRICOPEPTIDE REPEAT PROTEIN 1"/>
    <property type="match status" value="1"/>
</dbReference>
<dbReference type="Proteomes" id="UP000249363">
    <property type="component" value="Unassembled WGS sequence"/>
</dbReference>
<accession>A0A364L143</accession>
<dbReference type="STRING" id="1196081.A0A364L143"/>
<evidence type="ECO:0000313" key="2">
    <source>
        <dbReference type="EMBL" id="RAO69518.1"/>
    </source>
</evidence>
<keyword evidence="3" id="KW-1185">Reference proteome</keyword>
<feature type="compositionally biased region" description="Acidic residues" evidence="1">
    <location>
        <begin position="139"/>
        <end position="149"/>
    </location>
</feature>
<dbReference type="OrthoDB" id="1872379at2759"/>
<feature type="region of interest" description="Disordered" evidence="1">
    <location>
        <begin position="1"/>
        <end position="35"/>
    </location>
</feature>
<dbReference type="EMBL" id="MIKG01000010">
    <property type="protein sequence ID" value="RAO69518.1"/>
    <property type="molecule type" value="Genomic_DNA"/>
</dbReference>
<dbReference type="GeneID" id="63794746"/>
<feature type="region of interest" description="Disordered" evidence="1">
    <location>
        <begin position="139"/>
        <end position="162"/>
    </location>
</feature>
<dbReference type="InterPro" id="IPR052769">
    <property type="entry name" value="TPR_domain_protein"/>
</dbReference>